<dbReference type="EMBL" id="AALHEA010000146">
    <property type="protein sequence ID" value="ECZ5962919.1"/>
    <property type="molecule type" value="Genomic_DNA"/>
</dbReference>
<comment type="caution">
    <text evidence="1">The sequence shown here is derived from an EMBL/GenBank/DDBJ whole genome shotgun (WGS) entry which is preliminary data.</text>
</comment>
<dbReference type="AlphaFoldDB" id="A0A5Z8HNW7"/>
<dbReference type="EMBL" id="AAKKTY010000004">
    <property type="protein sequence ID" value="ECS8939687.1"/>
    <property type="molecule type" value="Genomic_DNA"/>
</dbReference>
<evidence type="ECO:0008006" key="5">
    <source>
        <dbReference type="Google" id="ProtNLM"/>
    </source>
</evidence>
<organism evidence="1">
    <name type="scientific">Salmonella enterica</name>
    <name type="common">Salmonella choleraesuis</name>
    <dbReference type="NCBI Taxonomy" id="28901"/>
    <lineage>
        <taxon>Bacteria</taxon>
        <taxon>Pseudomonadati</taxon>
        <taxon>Pseudomonadota</taxon>
        <taxon>Gammaproteobacteria</taxon>
        <taxon>Enterobacterales</taxon>
        <taxon>Enterobacteriaceae</taxon>
        <taxon>Salmonella</taxon>
    </lineage>
</organism>
<accession>A0A5Z8HNW7</accession>
<evidence type="ECO:0000313" key="1">
    <source>
        <dbReference type="EMBL" id="EBS8256584.1"/>
    </source>
</evidence>
<evidence type="ECO:0000313" key="4">
    <source>
        <dbReference type="EMBL" id="ECZ7112458.1"/>
    </source>
</evidence>
<sequence length="276" mass="31074">MNSKVLFTLSLVVIFIGAYGILHKPSEKKPPVTLQQNKTADSEKIVKVAVATKNINPFHILGGGDYEIRMEKMPSDMENKYVMKELSFNGFLAKNKIQTGEFITGERLYSPGDPEFFRQNFRGGNLPYYYPVDKKNEYILSAISPGENISVLLKYKKSSRKVSSGIISSETGVRFKNNERMDIFIKPVMNQIPVIAVNYPKKGQTLTSSELTSNEDSVATVVLRLTPEQFVKMNLLKEAGDILLSPEISGDIFSGNSLDMILPEWDKQIRELRGHK</sequence>
<evidence type="ECO:0000313" key="2">
    <source>
        <dbReference type="EMBL" id="ECS8939687.1"/>
    </source>
</evidence>
<dbReference type="EMBL" id="AALHOE010000157">
    <property type="protein sequence ID" value="ECZ7112458.1"/>
    <property type="molecule type" value="Genomic_DNA"/>
</dbReference>
<name>A0A5Z8HNW7_SALER</name>
<evidence type="ECO:0000313" key="3">
    <source>
        <dbReference type="EMBL" id="ECZ5962919.1"/>
    </source>
</evidence>
<dbReference type="RefSeq" id="WP_080096353.1">
    <property type="nucleotide sequence ID" value="NZ_MYLL01000060.1"/>
</dbReference>
<protein>
    <recommendedName>
        <fullName evidence="5">Pilus assembly protein CpaB</fullName>
    </recommendedName>
</protein>
<reference evidence="1" key="1">
    <citation type="submission" date="2018-07" db="EMBL/GenBank/DDBJ databases">
        <authorList>
            <consortium name="PulseNet: The National Subtyping Network for Foodborne Disease Surveillance"/>
            <person name="Tarr C.L."/>
            <person name="Trees E."/>
            <person name="Katz L.S."/>
            <person name="Carleton-Romer H.A."/>
            <person name="Stroika S."/>
            <person name="Kucerova Z."/>
            <person name="Roache K.F."/>
            <person name="Sabol A.L."/>
            <person name="Besser J."/>
            <person name="Gerner-Smidt P."/>
        </authorList>
    </citation>
    <scope>NUCLEOTIDE SEQUENCE</scope>
    <source>
        <strain evidence="1">PNUSAS016316</strain>
        <strain evidence="2">PNUSAS028293</strain>
        <strain evidence="3">PNUSAS103746</strain>
        <strain evidence="4">PNUSAS104021</strain>
    </source>
</reference>
<gene>
    <name evidence="1" type="ORF">CEZ54_05505</name>
    <name evidence="2" type="ORF">CV292_10625</name>
    <name evidence="4" type="ORF">F8326_23125</name>
    <name evidence="3" type="ORF">F8V84_23750</name>
</gene>
<proteinExistence type="predicted"/>
<dbReference type="EMBL" id="AAGWTA010000005">
    <property type="protein sequence ID" value="EBS8256584.1"/>
    <property type="molecule type" value="Genomic_DNA"/>
</dbReference>